<accession>A0A1W6MT16</accession>
<keyword evidence="4" id="KW-1185">Reference proteome</keyword>
<evidence type="ECO:0008006" key="5">
    <source>
        <dbReference type="Google" id="ProtNLM"/>
    </source>
</evidence>
<dbReference type="Proteomes" id="UP000193978">
    <property type="component" value="Chromosome"/>
</dbReference>
<gene>
    <name evidence="3" type="ORF">B1812_06225</name>
</gene>
<dbReference type="OrthoDB" id="8369899at2"/>
<name>A0A1W6MT16_9HYPH</name>
<dbReference type="PANTHER" id="PTHR33755">
    <property type="entry name" value="TOXIN PARE1-RELATED"/>
    <property type="match status" value="1"/>
</dbReference>
<dbReference type="STRING" id="655015.B1812_06225"/>
<evidence type="ECO:0000313" key="4">
    <source>
        <dbReference type="Proteomes" id="UP000193978"/>
    </source>
</evidence>
<sequence length="95" mass="10779">MSRLLLTEKAVGDLEKFGDDIALYSPTGAERIIARIEEIVSLLRDFPRIGTPRDDIERGMRIFPVGNYLILFGALDDGVEIVRVVDGRSHPRRWL</sequence>
<reference evidence="3 4" key="1">
    <citation type="submission" date="2017-02" db="EMBL/GenBank/DDBJ databases">
        <authorList>
            <person name="Peterson S.W."/>
        </authorList>
    </citation>
    <scope>NUCLEOTIDE SEQUENCE [LARGE SCALE GENOMIC DNA]</scope>
    <source>
        <strain evidence="3 4">S285</strain>
    </source>
</reference>
<evidence type="ECO:0000256" key="1">
    <source>
        <dbReference type="ARBA" id="ARBA00006226"/>
    </source>
</evidence>
<dbReference type="KEGG" id="mbry:B1812_06225"/>
<dbReference type="AlphaFoldDB" id="A0A1W6MT16"/>
<dbReference type="PANTHER" id="PTHR33755:SF6">
    <property type="entry name" value="PLASMID STABILIZATION SYSTEM PROTEIN"/>
    <property type="match status" value="1"/>
</dbReference>
<keyword evidence="2" id="KW-1277">Toxin-antitoxin system</keyword>
<organism evidence="3 4">
    <name type="scientific">Methylocystis bryophila</name>
    <dbReference type="NCBI Taxonomy" id="655015"/>
    <lineage>
        <taxon>Bacteria</taxon>
        <taxon>Pseudomonadati</taxon>
        <taxon>Pseudomonadota</taxon>
        <taxon>Alphaproteobacteria</taxon>
        <taxon>Hyphomicrobiales</taxon>
        <taxon>Methylocystaceae</taxon>
        <taxon>Methylocystis</taxon>
    </lineage>
</organism>
<protein>
    <recommendedName>
        <fullName evidence="5">Plasmid stabilization protein</fullName>
    </recommendedName>
</protein>
<dbReference type="InterPro" id="IPR007712">
    <property type="entry name" value="RelE/ParE_toxin"/>
</dbReference>
<evidence type="ECO:0000256" key="2">
    <source>
        <dbReference type="ARBA" id="ARBA00022649"/>
    </source>
</evidence>
<proteinExistence type="inferred from homology"/>
<comment type="similarity">
    <text evidence="1">Belongs to the RelE toxin family.</text>
</comment>
<dbReference type="Pfam" id="PF05016">
    <property type="entry name" value="ParE_toxin"/>
    <property type="match status" value="1"/>
</dbReference>
<evidence type="ECO:0000313" key="3">
    <source>
        <dbReference type="EMBL" id="ARN80734.1"/>
    </source>
</evidence>
<dbReference type="EMBL" id="CP019948">
    <property type="protein sequence ID" value="ARN80734.1"/>
    <property type="molecule type" value="Genomic_DNA"/>
</dbReference>
<dbReference type="RefSeq" id="WP_085770811.1">
    <property type="nucleotide sequence ID" value="NZ_AP027149.1"/>
</dbReference>
<dbReference type="InterPro" id="IPR035093">
    <property type="entry name" value="RelE/ParE_toxin_dom_sf"/>
</dbReference>
<dbReference type="InterPro" id="IPR051803">
    <property type="entry name" value="TA_system_RelE-like_toxin"/>
</dbReference>
<dbReference type="Gene3D" id="3.30.2310.20">
    <property type="entry name" value="RelE-like"/>
    <property type="match status" value="1"/>
</dbReference>